<dbReference type="SUPFAM" id="SSF51735">
    <property type="entry name" value="NAD(P)-binding Rossmann-fold domains"/>
    <property type="match status" value="1"/>
</dbReference>
<organism evidence="3">
    <name type="scientific">Anaerococcus vaginalis</name>
    <dbReference type="NCBI Taxonomy" id="33037"/>
    <lineage>
        <taxon>Bacteria</taxon>
        <taxon>Bacillati</taxon>
        <taxon>Bacillota</taxon>
        <taxon>Tissierellia</taxon>
        <taxon>Tissierellales</taxon>
        <taxon>Peptoniphilaceae</taxon>
        <taxon>Anaerococcus</taxon>
    </lineage>
</organism>
<dbReference type="EC" id="1.1.99.28" evidence="3"/>
<dbReference type="Pfam" id="PF01408">
    <property type="entry name" value="GFO_IDH_MocA"/>
    <property type="match status" value="1"/>
</dbReference>
<feature type="domain" description="GFO/IDH/MocA-like oxidoreductase" evidence="2">
    <location>
        <begin position="137"/>
        <end position="247"/>
    </location>
</feature>
<evidence type="ECO:0000259" key="2">
    <source>
        <dbReference type="Pfam" id="PF22725"/>
    </source>
</evidence>
<dbReference type="GO" id="GO:0000166">
    <property type="term" value="F:nucleotide binding"/>
    <property type="evidence" value="ECO:0007669"/>
    <property type="project" value="InterPro"/>
</dbReference>
<dbReference type="PANTHER" id="PTHR43054">
    <property type="match status" value="1"/>
</dbReference>
<name>A0A6N2RXQ5_9FIRM</name>
<dbReference type="AlphaFoldDB" id="A0A6N2RXQ5"/>
<feature type="domain" description="Gfo/Idh/MocA-like oxidoreductase N-terminal" evidence="1">
    <location>
        <begin position="2"/>
        <end position="117"/>
    </location>
</feature>
<dbReference type="GO" id="GO:0047061">
    <property type="term" value="F:glucose-fructose oxidoreductase activity"/>
    <property type="evidence" value="ECO:0007669"/>
    <property type="project" value="UniProtKB-EC"/>
</dbReference>
<keyword evidence="3" id="KW-0560">Oxidoreductase</keyword>
<protein>
    <submittedName>
        <fullName evidence="3">Glucose--fructose oxidoreductase</fullName>
        <ecNumber evidence="3">1.1.99.28</ecNumber>
    </submittedName>
</protein>
<dbReference type="SUPFAM" id="SSF55347">
    <property type="entry name" value="Glyceraldehyde-3-phosphate dehydrogenase-like, C-terminal domain"/>
    <property type="match status" value="1"/>
</dbReference>
<proteinExistence type="predicted"/>
<reference evidence="3" key="1">
    <citation type="submission" date="2019-11" db="EMBL/GenBank/DDBJ databases">
        <authorList>
            <person name="Feng L."/>
        </authorList>
    </citation>
    <scope>NUCLEOTIDE SEQUENCE</scope>
    <source>
        <strain evidence="3">AvaginalisLFYP127</strain>
    </source>
</reference>
<dbReference type="InterPro" id="IPR055170">
    <property type="entry name" value="GFO_IDH_MocA-like_dom"/>
</dbReference>
<dbReference type="PANTHER" id="PTHR43054:SF1">
    <property type="entry name" value="SCYLLO-INOSITOL 2-DEHYDROGENASE (NADP(+)) IOLU"/>
    <property type="match status" value="1"/>
</dbReference>
<accession>A0A6N2RXQ5</accession>
<dbReference type="InterPro" id="IPR000683">
    <property type="entry name" value="Gfo/Idh/MocA-like_OxRdtase_N"/>
</dbReference>
<dbReference type="Gene3D" id="3.40.50.720">
    <property type="entry name" value="NAD(P)-binding Rossmann-like Domain"/>
    <property type="match status" value="1"/>
</dbReference>
<sequence length="333" mass="38596">MINFVSIGSNFIVENVLKTVVKIDGYNYYGAYSRSIEKANYLKEKFGAEKSFDDLKRMLEDPKIDFVYIASPNSLHYKQAKMCLLANKNVVCEKPFFTNTKDLDDLIKISKERNLFLFEAISIKYLPSLEFLKNLLGKIGKISTCMINYSQYSSRFDKYKEGVVENIFKSEFSAGALADLGIYNLHLIYELFGKGKDYSYFGNINPYGVDIAGQGLISYGDFSVSFTNAKDSKSENYIIIQGEEGYIKVLGNIQEAEKIECFSDGRLEIFDIKKEKDLYFYEFEYFNKIFENKDYNAFEKRLYESKDVLEMFEKLKKTGKIRDCYNMIEPSSK</sequence>
<dbReference type="InterPro" id="IPR036291">
    <property type="entry name" value="NAD(P)-bd_dom_sf"/>
</dbReference>
<evidence type="ECO:0000313" key="3">
    <source>
        <dbReference type="EMBL" id="VYS86113.1"/>
    </source>
</evidence>
<dbReference type="Pfam" id="PF22725">
    <property type="entry name" value="GFO_IDH_MocA_C3"/>
    <property type="match status" value="1"/>
</dbReference>
<dbReference type="EMBL" id="CACRSW010000007">
    <property type="protein sequence ID" value="VYS86113.1"/>
    <property type="molecule type" value="Genomic_DNA"/>
</dbReference>
<dbReference type="RefSeq" id="WP_156328676.1">
    <property type="nucleotide sequence ID" value="NZ_CACRSW010000007.1"/>
</dbReference>
<dbReference type="Gene3D" id="3.30.360.10">
    <property type="entry name" value="Dihydrodipicolinate Reductase, domain 2"/>
    <property type="match status" value="1"/>
</dbReference>
<gene>
    <name evidence="3" type="primary">gfo_2</name>
    <name evidence="3" type="ORF">AVLFYP127_01617</name>
</gene>
<evidence type="ECO:0000259" key="1">
    <source>
        <dbReference type="Pfam" id="PF01408"/>
    </source>
</evidence>